<dbReference type="GO" id="GO:0016987">
    <property type="term" value="F:sigma factor activity"/>
    <property type="evidence" value="ECO:0007669"/>
    <property type="project" value="UniProtKB-KW"/>
</dbReference>
<keyword evidence="3" id="KW-0731">Sigma factor</keyword>
<evidence type="ECO:0000313" key="9">
    <source>
        <dbReference type="Proteomes" id="UP000014227"/>
    </source>
</evidence>
<evidence type="ECO:0000313" key="8">
    <source>
        <dbReference type="EMBL" id="CCW36100.1"/>
    </source>
</evidence>
<dbReference type="PANTHER" id="PTHR43133:SF46">
    <property type="entry name" value="RNA POLYMERASE SIGMA-70 FACTOR ECF SUBFAMILY"/>
    <property type="match status" value="1"/>
</dbReference>
<dbReference type="PANTHER" id="PTHR43133">
    <property type="entry name" value="RNA POLYMERASE ECF-TYPE SIGMA FACTO"/>
    <property type="match status" value="1"/>
</dbReference>
<feature type="domain" description="RNA polymerase sigma-70 region 2" evidence="6">
    <location>
        <begin position="10"/>
        <end position="74"/>
    </location>
</feature>
<dbReference type="InParanoid" id="S0EZV5"/>
<keyword evidence="9" id="KW-1185">Reference proteome</keyword>
<dbReference type="STRING" id="454171.CP488_01803"/>
<protein>
    <submittedName>
        <fullName evidence="8">RNA polymerase sigma factor, sigma-70 family</fullName>
    </submittedName>
</protein>
<feature type="domain" description="RNA polymerase sigma factor 70 region 4 type 2" evidence="7">
    <location>
        <begin position="104"/>
        <end position="155"/>
    </location>
</feature>
<sequence length="195" mass="22678">MNNDGERDFSKLYQEVCRKLRAHAPNQEELLEAVQEAWTRCYEHHKQDLPDHELVAWLLKTGKNYLIDTQRTKRHQRSIQEQLAYILDRDITLDKDFDHTDQTVCILQLAQTLPPVERQIILLVLSGNDLKTIAEILELQYPTVAKRYERACQHIRARYQEACRSVDGASPLQDEANYSPSEEDTTTNVENDNAS</sequence>
<evidence type="ECO:0000256" key="1">
    <source>
        <dbReference type="ARBA" id="ARBA00010641"/>
    </source>
</evidence>
<dbReference type="Pfam" id="PF08281">
    <property type="entry name" value="Sigma70_r4_2"/>
    <property type="match status" value="1"/>
</dbReference>
<gene>
    <name evidence="8" type="ORF">CCALI_02293</name>
</gene>
<dbReference type="InterPro" id="IPR036388">
    <property type="entry name" value="WH-like_DNA-bd_sf"/>
</dbReference>
<keyword evidence="2" id="KW-0805">Transcription regulation</keyword>
<evidence type="ECO:0000259" key="6">
    <source>
        <dbReference type="Pfam" id="PF04542"/>
    </source>
</evidence>
<dbReference type="InterPro" id="IPR007627">
    <property type="entry name" value="RNA_pol_sigma70_r2"/>
</dbReference>
<dbReference type="PATRIC" id="fig|1303518.3.peg.2384"/>
<dbReference type="InterPro" id="IPR039425">
    <property type="entry name" value="RNA_pol_sigma-70-like"/>
</dbReference>
<accession>S0EZV5</accession>
<proteinExistence type="inferred from homology"/>
<dbReference type="InterPro" id="IPR014284">
    <property type="entry name" value="RNA_pol_sigma-70_dom"/>
</dbReference>
<dbReference type="GO" id="GO:0003677">
    <property type="term" value="F:DNA binding"/>
    <property type="evidence" value="ECO:0007669"/>
    <property type="project" value="InterPro"/>
</dbReference>
<dbReference type="NCBIfam" id="TIGR02937">
    <property type="entry name" value="sigma70-ECF"/>
    <property type="match status" value="1"/>
</dbReference>
<dbReference type="SUPFAM" id="SSF88946">
    <property type="entry name" value="Sigma2 domain of RNA polymerase sigma factors"/>
    <property type="match status" value="1"/>
</dbReference>
<dbReference type="InterPro" id="IPR013325">
    <property type="entry name" value="RNA_pol_sigma_r2"/>
</dbReference>
<comment type="similarity">
    <text evidence="1">Belongs to the sigma-70 factor family. ECF subfamily.</text>
</comment>
<dbReference type="AlphaFoldDB" id="S0EZV5"/>
<dbReference type="Gene3D" id="1.10.1740.10">
    <property type="match status" value="1"/>
</dbReference>
<keyword evidence="4" id="KW-0804">Transcription</keyword>
<organism evidence="8 9">
    <name type="scientific">Chthonomonas calidirosea (strain DSM 23976 / ICMP 18418 / T49)</name>
    <dbReference type="NCBI Taxonomy" id="1303518"/>
    <lineage>
        <taxon>Bacteria</taxon>
        <taxon>Bacillati</taxon>
        <taxon>Armatimonadota</taxon>
        <taxon>Chthonomonadia</taxon>
        <taxon>Chthonomonadales</taxon>
        <taxon>Chthonomonadaceae</taxon>
        <taxon>Chthonomonas</taxon>
    </lineage>
</organism>
<dbReference type="HOGENOM" id="CLU_1394176_0_0_0"/>
<dbReference type="InterPro" id="IPR013324">
    <property type="entry name" value="RNA_pol_sigma_r3/r4-like"/>
</dbReference>
<dbReference type="RefSeq" id="WP_016483619.1">
    <property type="nucleotide sequence ID" value="NC_021487.1"/>
</dbReference>
<dbReference type="GO" id="GO:0006352">
    <property type="term" value="P:DNA-templated transcription initiation"/>
    <property type="evidence" value="ECO:0007669"/>
    <property type="project" value="InterPro"/>
</dbReference>
<dbReference type="EMBL" id="HF951689">
    <property type="protein sequence ID" value="CCW36100.1"/>
    <property type="molecule type" value="Genomic_DNA"/>
</dbReference>
<name>S0EZV5_CHTCT</name>
<evidence type="ECO:0000259" key="7">
    <source>
        <dbReference type="Pfam" id="PF08281"/>
    </source>
</evidence>
<dbReference type="SUPFAM" id="SSF88659">
    <property type="entry name" value="Sigma3 and sigma4 domains of RNA polymerase sigma factors"/>
    <property type="match status" value="1"/>
</dbReference>
<dbReference type="InterPro" id="IPR013249">
    <property type="entry name" value="RNA_pol_sigma70_r4_t2"/>
</dbReference>
<evidence type="ECO:0000256" key="4">
    <source>
        <dbReference type="ARBA" id="ARBA00023163"/>
    </source>
</evidence>
<evidence type="ECO:0000256" key="5">
    <source>
        <dbReference type="SAM" id="MobiDB-lite"/>
    </source>
</evidence>
<feature type="compositionally biased region" description="Polar residues" evidence="5">
    <location>
        <begin position="176"/>
        <end position="195"/>
    </location>
</feature>
<dbReference type="Pfam" id="PF04542">
    <property type="entry name" value="Sigma70_r2"/>
    <property type="match status" value="1"/>
</dbReference>
<dbReference type="KEGG" id="ccz:CCALI_02293"/>
<dbReference type="Gene3D" id="1.10.10.10">
    <property type="entry name" value="Winged helix-like DNA-binding domain superfamily/Winged helix DNA-binding domain"/>
    <property type="match status" value="1"/>
</dbReference>
<dbReference type="eggNOG" id="COG1595">
    <property type="taxonomic scope" value="Bacteria"/>
</dbReference>
<evidence type="ECO:0000256" key="3">
    <source>
        <dbReference type="ARBA" id="ARBA00023082"/>
    </source>
</evidence>
<evidence type="ECO:0000256" key="2">
    <source>
        <dbReference type="ARBA" id="ARBA00023015"/>
    </source>
</evidence>
<feature type="region of interest" description="Disordered" evidence="5">
    <location>
        <begin position="169"/>
        <end position="195"/>
    </location>
</feature>
<dbReference type="Proteomes" id="UP000014227">
    <property type="component" value="Chromosome I"/>
</dbReference>
<reference evidence="9" key="1">
    <citation type="submission" date="2013-03" db="EMBL/GenBank/DDBJ databases">
        <title>Genome sequence of Chthonomonas calidirosea, the first sequenced genome from the Armatimonadetes phylum (formally candidate division OP10).</title>
        <authorList>
            <person name="Lee K.C.Y."/>
            <person name="Morgan X.C."/>
            <person name="Dunfield P.F."/>
            <person name="Tamas I."/>
            <person name="Houghton K.M."/>
            <person name="Vyssotski M."/>
            <person name="Ryan J.L.J."/>
            <person name="Lagutin K."/>
            <person name="McDonald I.R."/>
            <person name="Stott M.B."/>
        </authorList>
    </citation>
    <scope>NUCLEOTIDE SEQUENCE [LARGE SCALE GENOMIC DNA]</scope>
    <source>
        <strain evidence="9">DSM 23976 / ICMP 18418 / T49</strain>
    </source>
</reference>